<dbReference type="STRING" id="1660064.CIGN_1153"/>
<organism evidence="1 2">
    <name type="scientific">Campylobacter devanensis</name>
    <dbReference type="NCBI Taxonomy" id="3161138"/>
    <lineage>
        <taxon>Bacteria</taxon>
        <taxon>Pseudomonadati</taxon>
        <taxon>Campylobacterota</taxon>
        <taxon>Epsilonproteobacteria</taxon>
        <taxon>Campylobacterales</taxon>
        <taxon>Campylobacteraceae</taxon>
        <taxon>Campylobacter</taxon>
    </lineage>
</organism>
<name>A0A1X9ST67_9BACT</name>
<evidence type="ECO:0000313" key="1">
    <source>
        <dbReference type="EMBL" id="ARQ99421.1"/>
    </source>
</evidence>
<dbReference type="KEGG" id="cdev:CIGN_1153"/>
<protein>
    <submittedName>
        <fullName evidence="1">Uncharacterized protein</fullName>
    </submittedName>
</protein>
<dbReference type="Proteomes" id="UP000194309">
    <property type="component" value="Chromosome"/>
</dbReference>
<dbReference type="EMBL" id="CP018788">
    <property type="protein sequence ID" value="ARQ99421.1"/>
    <property type="molecule type" value="Genomic_DNA"/>
</dbReference>
<keyword evidence="2" id="KW-1185">Reference proteome</keyword>
<evidence type="ECO:0000313" key="2">
    <source>
        <dbReference type="Proteomes" id="UP000194309"/>
    </source>
</evidence>
<reference evidence="1 2" key="1">
    <citation type="journal article" date="2017" name="Genome Biol. Evol.">
        <title>Comparative Genomic Analysis Identifies a Campylobacter Clade Deficient in Selenium Metabolism.</title>
        <authorList>
            <person name="Miller W.G."/>
            <person name="Yee E."/>
            <person name="Lopes B.S."/>
            <person name="Chapman M.H."/>
            <person name="Huynh S."/>
            <person name="Bono J.L."/>
            <person name="Parker C.T."/>
            <person name="Strachan N.J.C."/>
            <person name="Forbes K.J."/>
        </authorList>
    </citation>
    <scope>NUCLEOTIDE SEQUENCE [LARGE SCALE GENOMIC DNA]</scope>
    <source>
        <strain evidence="1 2">NCTC 13003</strain>
    </source>
</reference>
<dbReference type="AlphaFoldDB" id="A0A1X9ST67"/>
<sequence length="61" mass="6967">MPHESGEIQPPPMALDKTSSFYIFGYMDDYHKIFNQNNIAFKSAKIIKLILAPILITLNQV</sequence>
<accession>A0A1X9ST67</accession>
<gene>
    <name evidence="1" type="ORF">CIGN_1153</name>
</gene>
<proteinExistence type="predicted"/>